<gene>
    <name evidence="2" type="ORF">UFOPK3342_00715</name>
</gene>
<sequence length="110" mass="12485">MNNLPCPQCTALIPRESLRCRICGHRLTLDSNLTGVSKGDSDGFELPKSPTYEELSEMLPREFLRQRADDYAQIALAAKQVRGTKFKKSIKYIILLISLIVWVITVVYVK</sequence>
<feature type="transmembrane region" description="Helical" evidence="1">
    <location>
        <begin position="92"/>
        <end position="109"/>
    </location>
</feature>
<protein>
    <submittedName>
        <fullName evidence="2">Unannotated protein</fullName>
    </submittedName>
</protein>
<dbReference type="EMBL" id="CAFBLH010000018">
    <property type="protein sequence ID" value="CAB4866301.1"/>
    <property type="molecule type" value="Genomic_DNA"/>
</dbReference>
<keyword evidence="1" id="KW-0812">Transmembrane</keyword>
<name>A0A6J7D7V5_9ZZZZ</name>
<keyword evidence="1" id="KW-0472">Membrane</keyword>
<reference evidence="2" key="1">
    <citation type="submission" date="2020-05" db="EMBL/GenBank/DDBJ databases">
        <authorList>
            <person name="Chiriac C."/>
            <person name="Salcher M."/>
            <person name="Ghai R."/>
            <person name="Kavagutti S V."/>
        </authorList>
    </citation>
    <scope>NUCLEOTIDE SEQUENCE</scope>
</reference>
<keyword evidence="1" id="KW-1133">Transmembrane helix</keyword>
<accession>A0A6J7D7V5</accession>
<proteinExistence type="predicted"/>
<evidence type="ECO:0000313" key="2">
    <source>
        <dbReference type="EMBL" id="CAB4866301.1"/>
    </source>
</evidence>
<dbReference type="AlphaFoldDB" id="A0A6J7D7V5"/>
<evidence type="ECO:0000256" key="1">
    <source>
        <dbReference type="SAM" id="Phobius"/>
    </source>
</evidence>
<organism evidence="2">
    <name type="scientific">freshwater metagenome</name>
    <dbReference type="NCBI Taxonomy" id="449393"/>
    <lineage>
        <taxon>unclassified sequences</taxon>
        <taxon>metagenomes</taxon>
        <taxon>ecological metagenomes</taxon>
    </lineage>
</organism>